<dbReference type="InterPro" id="IPR014756">
    <property type="entry name" value="Ig_E-set"/>
</dbReference>
<reference evidence="2 3" key="1">
    <citation type="submission" date="2024-05" db="EMBL/GenBank/DDBJ databases">
        <authorList>
            <person name="Wallberg A."/>
        </authorList>
    </citation>
    <scope>NUCLEOTIDE SEQUENCE [LARGE SCALE GENOMIC DNA]</scope>
</reference>
<sequence length="318" mass="35676">MTSLSDRACRTRNYCFNFYPVYLFHIEASAMPGRTQYQPYLIYCTRIRPVTFLIRVNQPTTLPGQKNMMTPICASWNNDLYQLNTNSDSEFHGKTQVILDTAELHHTESSSRGASLISTENFFLVIPPINQKPRGGGTLNFVIKFKLYISGMTGDLEAKCPLIIGSIPLQQFFNNFSQTPALPLVNNSMSRQVLSDAPPALPLPSQHMPGPSMPVLEPYMPRQPVPWQPVSGQPKSENHISLQVIPPNSGIVESSTTFVPSAPVFPGMQDYPNMPPPSYSQSFFGLKKHDDDADDFNYVPHYVSYGLNNPQQNEEENQ</sequence>
<accession>A0AAV2SCV4</accession>
<dbReference type="SUPFAM" id="SSF81296">
    <property type="entry name" value="E set domains"/>
    <property type="match status" value="1"/>
</dbReference>
<evidence type="ECO:0000313" key="3">
    <source>
        <dbReference type="Proteomes" id="UP001497623"/>
    </source>
</evidence>
<protein>
    <recommendedName>
        <fullName evidence="4">Arrestin C-terminal-like domain-containing protein</fullName>
    </recommendedName>
</protein>
<name>A0AAV2SCV4_MEGNR</name>
<dbReference type="AlphaFoldDB" id="A0AAV2SCV4"/>
<keyword evidence="3" id="KW-1185">Reference proteome</keyword>
<organism evidence="2 3">
    <name type="scientific">Meganyctiphanes norvegica</name>
    <name type="common">Northern krill</name>
    <name type="synonym">Thysanopoda norvegica</name>
    <dbReference type="NCBI Taxonomy" id="48144"/>
    <lineage>
        <taxon>Eukaryota</taxon>
        <taxon>Metazoa</taxon>
        <taxon>Ecdysozoa</taxon>
        <taxon>Arthropoda</taxon>
        <taxon>Crustacea</taxon>
        <taxon>Multicrustacea</taxon>
        <taxon>Malacostraca</taxon>
        <taxon>Eumalacostraca</taxon>
        <taxon>Eucarida</taxon>
        <taxon>Euphausiacea</taxon>
        <taxon>Euphausiidae</taxon>
        <taxon>Meganyctiphanes</taxon>
    </lineage>
</organism>
<comment type="caution">
    <text evidence="2">The sequence shown here is derived from an EMBL/GenBank/DDBJ whole genome shotgun (WGS) entry which is preliminary data.</text>
</comment>
<proteinExistence type="predicted"/>
<evidence type="ECO:0000313" key="2">
    <source>
        <dbReference type="EMBL" id="CAL4178784.1"/>
    </source>
</evidence>
<feature type="non-terminal residue" evidence="2">
    <location>
        <position position="318"/>
    </location>
</feature>
<evidence type="ECO:0008006" key="4">
    <source>
        <dbReference type="Google" id="ProtNLM"/>
    </source>
</evidence>
<evidence type="ECO:0000256" key="1">
    <source>
        <dbReference type="SAM" id="MobiDB-lite"/>
    </source>
</evidence>
<feature type="region of interest" description="Disordered" evidence="1">
    <location>
        <begin position="295"/>
        <end position="318"/>
    </location>
</feature>
<gene>
    <name evidence="2" type="ORF">MNOR_LOCUS35067</name>
</gene>
<dbReference type="Proteomes" id="UP001497623">
    <property type="component" value="Unassembled WGS sequence"/>
</dbReference>
<dbReference type="EMBL" id="CAXKWB010056812">
    <property type="protein sequence ID" value="CAL4178784.1"/>
    <property type="molecule type" value="Genomic_DNA"/>
</dbReference>